<evidence type="ECO:0000256" key="11">
    <source>
        <dbReference type="ARBA" id="ARBA00023180"/>
    </source>
</evidence>
<proteinExistence type="predicted"/>
<feature type="domain" description="SRCR" evidence="18">
    <location>
        <begin position="625"/>
        <end position="725"/>
    </location>
</feature>
<feature type="domain" description="Ig-like" evidence="19">
    <location>
        <begin position="1066"/>
        <end position="1148"/>
    </location>
</feature>
<evidence type="ECO:0000256" key="5">
    <source>
        <dbReference type="ARBA" id="ARBA00022729"/>
    </source>
</evidence>
<feature type="disulfide bond" evidence="15">
    <location>
        <begin position="491"/>
        <end position="501"/>
    </location>
</feature>
<dbReference type="SUPFAM" id="SSF56487">
    <property type="entry name" value="SRCR-like"/>
    <property type="match status" value="9"/>
</dbReference>
<evidence type="ECO:0000256" key="3">
    <source>
        <dbReference type="ARBA" id="ARBA00022525"/>
    </source>
</evidence>
<feature type="domain" description="SRCR" evidence="18">
    <location>
        <begin position="121"/>
        <end position="215"/>
    </location>
</feature>
<keyword evidence="7 17" id="KW-1133">Transmembrane helix</keyword>
<feature type="domain" description="SRCR" evidence="18">
    <location>
        <begin position="323"/>
        <end position="417"/>
    </location>
</feature>
<dbReference type="InterPro" id="IPR036179">
    <property type="entry name" value="Ig-like_dom_sf"/>
</dbReference>
<feature type="domain" description="SRCR" evidence="18">
    <location>
        <begin position="834"/>
        <end position="934"/>
    </location>
</feature>
<keyword evidence="5" id="KW-0732">Signal</keyword>
<comment type="caution">
    <text evidence="15">Lacks conserved residue(s) required for the propagation of feature annotation.</text>
</comment>
<evidence type="ECO:0000256" key="2">
    <source>
        <dbReference type="ARBA" id="ARBA00004613"/>
    </source>
</evidence>
<dbReference type="SUPFAM" id="SSF48726">
    <property type="entry name" value="Immunoglobulin"/>
    <property type="match status" value="2"/>
</dbReference>
<evidence type="ECO:0000259" key="19">
    <source>
        <dbReference type="PROSITE" id="PS50835"/>
    </source>
</evidence>
<dbReference type="SMART" id="SM00202">
    <property type="entry name" value="SR"/>
    <property type="match status" value="9"/>
</dbReference>
<dbReference type="PANTHER" id="PTHR48071">
    <property type="entry name" value="SRCR DOMAIN-CONTAINING PROTEIN"/>
    <property type="match status" value="1"/>
</dbReference>
<feature type="region of interest" description="Disordered" evidence="16">
    <location>
        <begin position="1245"/>
        <end position="1266"/>
    </location>
</feature>
<evidence type="ECO:0000256" key="12">
    <source>
        <dbReference type="ARBA" id="ARBA00058074"/>
    </source>
</evidence>
<feature type="disulfide bond" evidence="15">
    <location>
        <begin position="872"/>
        <end position="933"/>
    </location>
</feature>
<keyword evidence="6" id="KW-0677">Repeat</keyword>
<evidence type="ECO:0000256" key="9">
    <source>
        <dbReference type="ARBA" id="ARBA00023157"/>
    </source>
</evidence>
<evidence type="ECO:0000313" key="21">
    <source>
        <dbReference type="Proteomes" id="UP000265180"/>
    </source>
</evidence>
<feature type="domain" description="SRCR" evidence="18">
    <location>
        <begin position="19"/>
        <end position="118"/>
    </location>
</feature>
<feature type="disulfide bond" evidence="15">
    <location>
        <begin position="591"/>
        <end position="601"/>
    </location>
</feature>
<feature type="disulfide bond" evidence="15">
    <location>
        <begin position="799"/>
        <end position="809"/>
    </location>
</feature>
<evidence type="ECO:0000256" key="7">
    <source>
        <dbReference type="ARBA" id="ARBA00022989"/>
    </source>
</evidence>
<dbReference type="InterPro" id="IPR003599">
    <property type="entry name" value="Ig_sub"/>
</dbReference>
<feature type="domain" description="SRCR" evidence="18">
    <location>
        <begin position="525"/>
        <end position="622"/>
    </location>
</feature>
<feature type="disulfide bond" evidence="15">
    <location>
        <begin position="245"/>
        <end position="309"/>
    </location>
</feature>
<dbReference type="InterPro" id="IPR036772">
    <property type="entry name" value="SRCR-like_dom_sf"/>
</dbReference>
<dbReference type="FunFam" id="3.10.250.10:FF:000016">
    <property type="entry name" value="Scavenger receptor cysteine-rich protein type 12"/>
    <property type="match status" value="3"/>
</dbReference>
<dbReference type="FunFam" id="3.10.250.10:FF:000007">
    <property type="entry name" value="Soluble scavenger receptor cysteine-rich domain-containing protein SSC5D"/>
    <property type="match status" value="1"/>
</dbReference>
<dbReference type="FunFam" id="3.10.250.10:FF:000032">
    <property type="entry name" value="Si:dkey-14d8.20"/>
    <property type="match status" value="1"/>
</dbReference>
<feature type="disulfide bond" evidence="15">
    <location>
        <begin position="663"/>
        <end position="724"/>
    </location>
</feature>
<evidence type="ECO:0000256" key="4">
    <source>
        <dbReference type="ARBA" id="ARBA00022692"/>
    </source>
</evidence>
<evidence type="ECO:0000259" key="18">
    <source>
        <dbReference type="PROSITE" id="PS50287"/>
    </source>
</evidence>
<reference key="1">
    <citation type="journal article" date="2007" name="Nature">
        <title>The medaka draft genome and insights into vertebrate genome evolution.</title>
        <authorList>
            <person name="Kasahara M."/>
            <person name="Naruse K."/>
            <person name="Sasaki S."/>
            <person name="Nakatani Y."/>
            <person name="Qu W."/>
            <person name="Ahsan B."/>
            <person name="Yamada T."/>
            <person name="Nagayasu Y."/>
            <person name="Doi K."/>
            <person name="Kasai Y."/>
            <person name="Jindo T."/>
            <person name="Kobayashi D."/>
            <person name="Shimada A."/>
            <person name="Toyoda A."/>
            <person name="Kuroki Y."/>
            <person name="Fujiyama A."/>
            <person name="Sasaki T."/>
            <person name="Shimizu A."/>
            <person name="Asakawa S."/>
            <person name="Shimizu N."/>
            <person name="Hashimoto S."/>
            <person name="Yang J."/>
            <person name="Lee Y."/>
            <person name="Matsushima K."/>
            <person name="Sugano S."/>
            <person name="Sakaizumi M."/>
            <person name="Narita T."/>
            <person name="Ohishi K."/>
            <person name="Haga S."/>
            <person name="Ohta F."/>
            <person name="Nomoto H."/>
            <person name="Nogata K."/>
            <person name="Morishita T."/>
            <person name="Endo T."/>
            <person name="Shin-I T."/>
            <person name="Takeda H."/>
            <person name="Morishita S."/>
            <person name="Kohara Y."/>
        </authorList>
    </citation>
    <scope>NUCLEOTIDE SEQUENCE [LARGE SCALE GENOMIC DNA]</scope>
    <source>
        <strain>Hd-rR</strain>
    </source>
</reference>
<dbReference type="PANTHER" id="PTHR48071:SF15">
    <property type="entry name" value="SRCR DOMAIN-CONTAINING PROTEIN"/>
    <property type="match status" value="1"/>
</dbReference>
<feature type="disulfide bond" evidence="15">
    <location>
        <begin position="289"/>
        <end position="299"/>
    </location>
</feature>
<keyword evidence="10" id="KW-0675">Receptor</keyword>
<feature type="disulfide bond" evidence="15">
    <location>
        <begin position="43"/>
        <end position="107"/>
    </location>
</feature>
<evidence type="ECO:0000256" key="17">
    <source>
        <dbReference type="SAM" id="Phobius"/>
    </source>
</evidence>
<dbReference type="PROSITE" id="PS50835">
    <property type="entry name" value="IG_LIKE"/>
    <property type="match status" value="1"/>
</dbReference>
<feature type="disulfide bond" evidence="15">
    <location>
        <begin position="650"/>
        <end position="714"/>
    </location>
</feature>
<reference evidence="20" key="4">
    <citation type="submission" date="2025-09" db="UniProtKB">
        <authorList>
            <consortium name="Ensembl"/>
        </authorList>
    </citation>
    <scope>IDENTIFICATION</scope>
    <source>
        <strain evidence="20">HNI</strain>
    </source>
</reference>
<evidence type="ECO:0000256" key="16">
    <source>
        <dbReference type="SAM" id="MobiDB-lite"/>
    </source>
</evidence>
<organism evidence="20 21">
    <name type="scientific">Oryzias latipes</name>
    <name type="common">Japanese rice fish</name>
    <name type="synonym">Japanese killifish</name>
    <dbReference type="NCBI Taxonomy" id="8090"/>
    <lineage>
        <taxon>Eukaryota</taxon>
        <taxon>Metazoa</taxon>
        <taxon>Chordata</taxon>
        <taxon>Craniata</taxon>
        <taxon>Vertebrata</taxon>
        <taxon>Euteleostomi</taxon>
        <taxon>Actinopterygii</taxon>
        <taxon>Neopterygii</taxon>
        <taxon>Teleostei</taxon>
        <taxon>Neoteleostei</taxon>
        <taxon>Acanthomorphata</taxon>
        <taxon>Ovalentaria</taxon>
        <taxon>Atherinomorphae</taxon>
        <taxon>Beloniformes</taxon>
        <taxon>Adrianichthyidae</taxon>
        <taxon>Oryziinae</taxon>
        <taxon>Oryzias</taxon>
    </lineage>
</organism>
<comment type="subcellular location">
    <subcellularLocation>
        <location evidence="1">Membrane</location>
        <topology evidence="1">Single-pass membrane protein</topology>
    </subcellularLocation>
    <subcellularLocation>
        <location evidence="2">Secreted</location>
    </subcellularLocation>
</comment>
<protein>
    <recommendedName>
        <fullName evidence="14">Soluble scavenger receptor cysteine-rich domain-containing protein SSC5D</fullName>
    </recommendedName>
</protein>
<evidence type="ECO:0000256" key="6">
    <source>
        <dbReference type="ARBA" id="ARBA00022737"/>
    </source>
</evidence>
<dbReference type="Gene3D" id="2.60.40.10">
    <property type="entry name" value="Immunoglobulins"/>
    <property type="match status" value="2"/>
</dbReference>
<evidence type="ECO:0000256" key="15">
    <source>
        <dbReference type="PROSITE-ProRule" id="PRU00196"/>
    </source>
</evidence>
<dbReference type="InterPro" id="IPR013783">
    <property type="entry name" value="Ig-like_fold"/>
</dbReference>
<comment type="subunit">
    <text evidence="13">Interacts with LGALS1 and laminin.</text>
</comment>
<dbReference type="InterPro" id="IPR007110">
    <property type="entry name" value="Ig-like_dom"/>
</dbReference>
<evidence type="ECO:0000256" key="8">
    <source>
        <dbReference type="ARBA" id="ARBA00023136"/>
    </source>
</evidence>
<name>A0A3P9K4Z5_ORYLA</name>
<dbReference type="FunFam" id="3.10.250.10:FF:000006">
    <property type="entry name" value="neurotrypsin isoform X2"/>
    <property type="match status" value="3"/>
</dbReference>
<dbReference type="PRINTS" id="PR00258">
    <property type="entry name" value="SPERACTRCPTR"/>
</dbReference>
<feature type="domain" description="SRCR" evidence="18">
    <location>
        <begin position="220"/>
        <end position="320"/>
    </location>
</feature>
<dbReference type="FunFam" id="3.10.250.10:FF:000009">
    <property type="entry name" value="WC1"/>
    <property type="match status" value="1"/>
</dbReference>
<feature type="disulfide bond" evidence="15">
    <location>
        <begin position="56"/>
        <end position="117"/>
    </location>
</feature>
<feature type="disulfide bond" evidence="15">
    <location>
        <begin position="258"/>
        <end position="319"/>
    </location>
</feature>
<evidence type="ECO:0000256" key="10">
    <source>
        <dbReference type="ARBA" id="ARBA00023170"/>
    </source>
</evidence>
<feature type="disulfide bond" evidence="15">
    <location>
        <begin position="390"/>
        <end position="400"/>
    </location>
</feature>
<dbReference type="PROSITE" id="PS50287">
    <property type="entry name" value="SRCR_2"/>
    <property type="match status" value="9"/>
</dbReference>
<keyword evidence="11" id="KW-0325">Glycoprotein</keyword>
<evidence type="ECO:0000256" key="13">
    <source>
        <dbReference type="ARBA" id="ARBA00064153"/>
    </source>
</evidence>
<feature type="disulfide bond" evidence="15">
    <location>
        <begin position="859"/>
        <end position="923"/>
    </location>
</feature>
<keyword evidence="9 15" id="KW-1015">Disulfide bond</keyword>
<dbReference type="PROSITE" id="PS00420">
    <property type="entry name" value="SRCR_1"/>
    <property type="match status" value="1"/>
</dbReference>
<dbReference type="Gene3D" id="3.10.250.10">
    <property type="entry name" value="SRCR-like domain"/>
    <property type="match status" value="9"/>
</dbReference>
<evidence type="ECO:0000256" key="14">
    <source>
        <dbReference type="ARBA" id="ARBA00069168"/>
    </source>
</evidence>
<feature type="disulfide bond" evidence="15">
    <location>
        <begin position="460"/>
        <end position="521"/>
    </location>
</feature>
<keyword evidence="8 17" id="KW-0472">Membrane</keyword>
<feature type="disulfide bond" evidence="15">
    <location>
        <begin position="694"/>
        <end position="704"/>
    </location>
</feature>
<feature type="disulfide bond" evidence="15">
    <location>
        <begin position="903"/>
        <end position="913"/>
    </location>
</feature>
<sequence>MTQQGKIGSRFSFVECEKIRLVGPSRCAGRVEIFHETSWGTVCDDHWSITNADVVCRELNCGTVLEAKKTAFFGEGKNEIWLDDVQCTGSEPSIMKCPHKPIGINNCGHGEDAGVVCAENVRVMNGSNRCNGRVEVYQDGHWKRVCSSDWGKEEAEVVCQEIKCGTPLLNVMQNFGEAQGLAGIKTSCVGNETSISNCQLQEFKESCIDATVVCSNSKPIRLINGTDRCSGRVEVYYEGQWGTVCDDKWGMQEAAVACREMNCGNPMAIKTKAFFGRGSDTVWLDDIECLGHEKSLADCPHRGFGEHDCDHNEDAGVVCSETLRLSNGTNSCSGRVEVYQNGKWGKVCNNNWGKKEASAVCKELGCGTPKNQQRASSFGNSLLRGFISRCSNDVTSFSQCDLEEHVGTCDDATVECTGNPSIRLVNGTDQCSGRVEILHDGQWGTVCDDEWDIRDAQVVCKEMNCGTALTVKRSAFFGQGQGEIWLDDVNCMGNETSLLHCRRPSFGENNCGHGEDAGLVCSATIRLLNGTNQCSGRVEVNNGGHWAPAYNVNFGMNEAAVVCREMNCGDPVRVSTAFGQSEDLQGFKISCGGREGSLTQCSLRDYTRSRNDRIQEVSIECSGNVRLTNGPHPCAGRVEVYNNGQWGTICGESWDLSDASVVCKQLDCGRAHKISTLTEYGLGSGHAFTHRFECNGREQTLSQCSQRSIQGLTCNTTSVAGVACTASLEARLVNGKDECSGRVEVRSGQTWHTLCDTDWTQSKANVVCELLECGNALSAPGGASFGQGNGTVMEASSSCFDNVTSLKQCSLQGLRAAATCGHERDAGISCAASLRLVGGSSQCSGRLEVFYKGQWGTVCDDDWDMSSADVACKQIGCGHAVSAPTGAHFGRGSGPIWLDNVACTGEESAITHCTHNGFGINNCGHGEDASVICLGSLQKPQITVHPGPEVIWGEKLEITCTVAPEHLGGMFVLKNTQGTFVKEKFSDHEAAAFIFPSADFSLKGSYFCEYHKKLPNQIIYYPQGNTADISVTGKRNSKSTKERKLCQLVCVYDNLHFCFSVKLEKPSISLTSPHSMVMYSPQKISIPKGSSFSITCSTHSRYSSGIFYLRNVNTNTSEEKESFGHSIFYMAYFEFPEVDLKHQGEYSCIYGINISSQPFLSLPSKTLQVSVVEMTSSSVVAGVVSVLLVLLFLVVVGYLVWRKKWRGAGVMVQFSKRFGETVKQDQDRSNGGLDQRERTNQLYERSLPSNSGEDANATAEADNVAEKVPEDLAGRVCYELEPLVDSL</sequence>
<reference evidence="20" key="3">
    <citation type="submission" date="2025-08" db="UniProtKB">
        <authorList>
            <consortium name="Ensembl"/>
        </authorList>
    </citation>
    <scope>IDENTIFICATION</scope>
    <source>
        <strain evidence="20">HNI</strain>
    </source>
</reference>
<dbReference type="SMART" id="SM00409">
    <property type="entry name" value="IG"/>
    <property type="match status" value="2"/>
</dbReference>
<feature type="disulfide bond" evidence="15">
    <location>
        <begin position="87"/>
        <end position="97"/>
    </location>
</feature>
<dbReference type="GO" id="GO:0016020">
    <property type="term" value="C:membrane"/>
    <property type="evidence" value="ECO:0007669"/>
    <property type="project" value="UniProtKB-SubCell"/>
</dbReference>
<evidence type="ECO:0000313" key="20">
    <source>
        <dbReference type="Ensembl" id="ENSORLP00020003491.1"/>
    </source>
</evidence>
<feature type="disulfide bond" evidence="15">
    <location>
        <begin position="447"/>
        <end position="511"/>
    </location>
</feature>
<evidence type="ECO:0000256" key="1">
    <source>
        <dbReference type="ARBA" id="ARBA00004167"/>
    </source>
</evidence>
<dbReference type="Pfam" id="PF00530">
    <property type="entry name" value="SRCR"/>
    <property type="match status" value="9"/>
</dbReference>
<feature type="disulfide bond" evidence="15">
    <location>
        <begin position="188"/>
        <end position="198"/>
    </location>
</feature>
<comment type="function">
    <text evidence="12">Binds to extracellular matrix proteins. Binds to pathogen-associated molecular patterns (PAMPs) present on the cell walls of Gram-positive and Gram-negative bacteria and fungi, behaving as a pattern recognition receptor (PRR). Induces bacterial and fungal aggregation and subsequent inhibition of PAMP-induced cytokine release. Does not possess intrinsic bactericidal activity. May play a role in the innate defense and homeostasis of certain epithelial surfaces.</text>
</comment>
<keyword evidence="4 17" id="KW-0812">Transmembrane</keyword>
<dbReference type="Ensembl" id="ENSORLT00020009537.1">
    <property type="protein sequence ID" value="ENSORLP00020003491.1"/>
    <property type="gene ID" value="ENSORLG00020004288.1"/>
</dbReference>
<feature type="domain" description="SRCR" evidence="18">
    <location>
        <begin position="422"/>
        <end position="522"/>
    </location>
</feature>
<keyword evidence="3" id="KW-0964">Secreted</keyword>
<dbReference type="InterPro" id="IPR001190">
    <property type="entry name" value="SRCR"/>
</dbReference>
<reference evidence="20 21" key="2">
    <citation type="submission" date="2017-04" db="EMBL/GenBank/DDBJ databases">
        <title>CpG methylation of centromeres and impact of large insertions on vertebrate speciation.</title>
        <authorList>
            <person name="Ichikawa K."/>
            <person name="Yoshimura J."/>
            <person name="Morishita S."/>
        </authorList>
    </citation>
    <scope>NUCLEOTIDE SEQUENCE</scope>
    <source>
        <strain evidence="20 21">HNI</strain>
    </source>
</reference>
<accession>A0A3P9K4Z5</accession>
<feature type="transmembrane region" description="Helical" evidence="17">
    <location>
        <begin position="1179"/>
        <end position="1201"/>
    </location>
</feature>
<dbReference type="Proteomes" id="UP000265180">
    <property type="component" value="Chromosome 24"/>
</dbReference>
<feature type="domain" description="SRCR" evidence="18">
    <location>
        <begin position="730"/>
        <end position="831"/>
    </location>
</feature>